<name>A0A2K5EFS2_AOTNA</name>
<keyword evidence="4" id="KW-1185">Reference proteome</keyword>
<proteinExistence type="predicted"/>
<dbReference type="GO" id="GO:0000463">
    <property type="term" value="P:maturation of LSU-rRNA from tricistronic rRNA transcript (SSU-rRNA, 5.8S rRNA, LSU-rRNA)"/>
    <property type="evidence" value="ECO:0007669"/>
    <property type="project" value="TreeGrafter"/>
</dbReference>
<accession>A0A2K5EFS2</accession>
<dbReference type="GO" id="GO:0019843">
    <property type="term" value="F:rRNA binding"/>
    <property type="evidence" value="ECO:0007669"/>
    <property type="project" value="InterPro"/>
</dbReference>
<dbReference type="PANTHER" id="PTHR12728">
    <property type="entry name" value="BRIX DOMAIN CONTAINING PROTEIN"/>
    <property type="match status" value="1"/>
</dbReference>
<organism evidence="3 4">
    <name type="scientific">Aotus nancymaae</name>
    <name type="common">Ma's night monkey</name>
    <dbReference type="NCBI Taxonomy" id="37293"/>
    <lineage>
        <taxon>Eukaryota</taxon>
        <taxon>Metazoa</taxon>
        <taxon>Chordata</taxon>
        <taxon>Craniata</taxon>
        <taxon>Vertebrata</taxon>
        <taxon>Euteleostomi</taxon>
        <taxon>Mammalia</taxon>
        <taxon>Eutheria</taxon>
        <taxon>Euarchontoglires</taxon>
        <taxon>Primates</taxon>
        <taxon>Haplorrhini</taxon>
        <taxon>Platyrrhini</taxon>
        <taxon>Aotidae</taxon>
        <taxon>Aotus</taxon>
    </lineage>
</organism>
<comment type="subcellular location">
    <subcellularLocation>
        <location evidence="1">Nucleus</location>
        <location evidence="1">Nucleolus</location>
    </subcellularLocation>
</comment>
<reference evidence="3" key="2">
    <citation type="submission" date="2025-09" db="UniProtKB">
        <authorList>
            <consortium name="Ensembl"/>
        </authorList>
    </citation>
    <scope>IDENTIFICATION</scope>
</reference>
<sequence length="72" mass="8285">MDALDQVVKLKMKRAKRFLEKREPKLNENNKNAMLIKGGNANATVMQILKDVCALKKPYEIIKYNKTVVLSH</sequence>
<dbReference type="Proteomes" id="UP000233020">
    <property type="component" value="Unplaced"/>
</dbReference>
<evidence type="ECO:0000313" key="4">
    <source>
        <dbReference type="Proteomes" id="UP000233020"/>
    </source>
</evidence>
<evidence type="ECO:0000313" key="3">
    <source>
        <dbReference type="Ensembl" id="ENSANAP00000032035.1"/>
    </source>
</evidence>
<protein>
    <recommendedName>
        <fullName evidence="5">Ribosome biogenesis protein RPF2 homolog</fullName>
    </recommendedName>
</protein>
<dbReference type="GeneTree" id="ENSGT00390000007279"/>
<dbReference type="GO" id="GO:0005730">
    <property type="term" value="C:nucleolus"/>
    <property type="evidence" value="ECO:0007669"/>
    <property type="project" value="UniProtKB-SubCell"/>
</dbReference>
<dbReference type="GO" id="GO:0000027">
    <property type="term" value="P:ribosomal large subunit assembly"/>
    <property type="evidence" value="ECO:0007669"/>
    <property type="project" value="InterPro"/>
</dbReference>
<dbReference type="AlphaFoldDB" id="A0A2K5EFS2"/>
<keyword evidence="2" id="KW-0539">Nucleus</keyword>
<evidence type="ECO:0000256" key="1">
    <source>
        <dbReference type="ARBA" id="ARBA00004604"/>
    </source>
</evidence>
<reference evidence="3" key="1">
    <citation type="submission" date="2025-08" db="UniProtKB">
        <authorList>
            <consortium name="Ensembl"/>
        </authorList>
    </citation>
    <scope>IDENTIFICATION</scope>
</reference>
<dbReference type="PANTHER" id="PTHR12728:SF0">
    <property type="entry name" value="RIBOSOME PRODUCTION FACTOR 2 HOMOLOG"/>
    <property type="match status" value="1"/>
</dbReference>
<evidence type="ECO:0000256" key="2">
    <source>
        <dbReference type="ARBA" id="ARBA00023242"/>
    </source>
</evidence>
<dbReference type="Ensembl" id="ENSANAT00000050083.1">
    <property type="protein sequence ID" value="ENSANAP00000032035.1"/>
    <property type="gene ID" value="ENSANAG00000033736.1"/>
</dbReference>
<dbReference type="InterPro" id="IPR039770">
    <property type="entry name" value="Rpf2"/>
</dbReference>
<evidence type="ECO:0008006" key="5">
    <source>
        <dbReference type="Google" id="ProtNLM"/>
    </source>
</evidence>